<dbReference type="Proteomes" id="UP000294650">
    <property type="component" value="Unassembled WGS sequence"/>
</dbReference>
<gene>
    <name evidence="2" type="ORF">EDD68_11050</name>
</gene>
<dbReference type="RefSeq" id="WP_132371814.1">
    <property type="nucleotide sequence ID" value="NZ_SMAN01000010.1"/>
</dbReference>
<keyword evidence="1" id="KW-0812">Transmembrane</keyword>
<evidence type="ECO:0000256" key="1">
    <source>
        <dbReference type="SAM" id="Phobius"/>
    </source>
</evidence>
<accession>A0A4R3N1F8</accession>
<evidence type="ECO:0000313" key="3">
    <source>
        <dbReference type="Proteomes" id="UP000294650"/>
    </source>
</evidence>
<name>A0A4R3N1F8_9BACI</name>
<keyword evidence="3" id="KW-1185">Reference proteome</keyword>
<reference evidence="2 3" key="1">
    <citation type="submission" date="2019-03" db="EMBL/GenBank/DDBJ databases">
        <title>Genomic Encyclopedia of Type Strains, Phase IV (KMG-IV): sequencing the most valuable type-strain genomes for metagenomic binning, comparative biology and taxonomic classification.</title>
        <authorList>
            <person name="Goeker M."/>
        </authorList>
    </citation>
    <scope>NUCLEOTIDE SEQUENCE [LARGE SCALE GENOMIC DNA]</scope>
    <source>
        <strain evidence="2 3">DSM 25894</strain>
    </source>
</reference>
<sequence>MIKNKIRFTSSLISIAGLTILLLSYYIHASVIFIKGMFFTSLLFIGIGLVFSFFAIIRKEHGLFKYSAIAVPVLILLGVALVPLFMGMFGFNNP</sequence>
<proteinExistence type="predicted"/>
<comment type="caution">
    <text evidence="2">The sequence shown here is derived from an EMBL/GenBank/DDBJ whole genome shotgun (WGS) entry which is preliminary data.</text>
</comment>
<keyword evidence="1" id="KW-0472">Membrane</keyword>
<feature type="transmembrane region" description="Helical" evidence="1">
    <location>
        <begin position="69"/>
        <end position="91"/>
    </location>
</feature>
<dbReference type="EMBL" id="SMAN01000010">
    <property type="protein sequence ID" value="TCT21746.1"/>
    <property type="molecule type" value="Genomic_DNA"/>
</dbReference>
<organism evidence="2 3">
    <name type="scientific">Melghiribacillus thermohalophilus</name>
    <dbReference type="NCBI Taxonomy" id="1324956"/>
    <lineage>
        <taxon>Bacteria</taxon>
        <taxon>Bacillati</taxon>
        <taxon>Bacillota</taxon>
        <taxon>Bacilli</taxon>
        <taxon>Bacillales</taxon>
        <taxon>Bacillaceae</taxon>
        <taxon>Melghiribacillus</taxon>
    </lineage>
</organism>
<keyword evidence="1" id="KW-1133">Transmembrane helix</keyword>
<dbReference type="AlphaFoldDB" id="A0A4R3N1F8"/>
<evidence type="ECO:0000313" key="2">
    <source>
        <dbReference type="EMBL" id="TCT21746.1"/>
    </source>
</evidence>
<feature type="transmembrane region" description="Helical" evidence="1">
    <location>
        <begin position="39"/>
        <end position="57"/>
    </location>
</feature>
<protein>
    <submittedName>
        <fullName evidence="2">Uncharacterized protein</fullName>
    </submittedName>
</protein>